<dbReference type="Gene3D" id="3.20.20.80">
    <property type="entry name" value="Glycosidases"/>
    <property type="match status" value="1"/>
</dbReference>
<feature type="domain" description="GH18" evidence="1">
    <location>
        <begin position="18"/>
        <end position="46"/>
    </location>
</feature>
<feature type="non-terminal residue" evidence="2">
    <location>
        <position position="46"/>
    </location>
</feature>
<dbReference type="Proteomes" id="UP000011080">
    <property type="component" value="Unassembled WGS sequence"/>
</dbReference>
<proteinExistence type="predicted"/>
<protein>
    <submittedName>
        <fullName evidence="2">Chitinase-3-like protein 1</fullName>
    </submittedName>
</protein>
<dbReference type="EMBL" id="JH880751">
    <property type="protein sequence ID" value="ELR59144.1"/>
    <property type="molecule type" value="Genomic_DNA"/>
</dbReference>
<name>L8IUK4_9CETA</name>
<organism evidence="2 3">
    <name type="scientific">Bos mutus</name>
    <name type="common">wild yak</name>
    <dbReference type="NCBI Taxonomy" id="72004"/>
    <lineage>
        <taxon>Eukaryota</taxon>
        <taxon>Metazoa</taxon>
        <taxon>Chordata</taxon>
        <taxon>Craniata</taxon>
        <taxon>Vertebrata</taxon>
        <taxon>Euteleostomi</taxon>
        <taxon>Mammalia</taxon>
        <taxon>Eutheria</taxon>
        <taxon>Laurasiatheria</taxon>
        <taxon>Artiodactyla</taxon>
        <taxon>Ruminantia</taxon>
        <taxon>Pecora</taxon>
        <taxon>Bovidae</taxon>
        <taxon>Bovinae</taxon>
        <taxon>Bos</taxon>
    </lineage>
</organism>
<reference evidence="2 3" key="1">
    <citation type="journal article" date="2012" name="Nat. Genet.">
        <title>The yak genome and adaptation to life at high altitude.</title>
        <authorList>
            <person name="Qiu Q."/>
            <person name="Zhang G."/>
            <person name="Ma T."/>
            <person name="Qian W."/>
            <person name="Wang J."/>
            <person name="Ye Z."/>
            <person name="Cao C."/>
            <person name="Hu Q."/>
            <person name="Kim J."/>
            <person name="Larkin D.M."/>
            <person name="Auvil L."/>
            <person name="Capitanu B."/>
            <person name="Ma J."/>
            <person name="Lewin H.A."/>
            <person name="Qian X."/>
            <person name="Lang Y."/>
            <person name="Zhou R."/>
            <person name="Wang L."/>
            <person name="Wang K."/>
            <person name="Xia J."/>
            <person name="Liao S."/>
            <person name="Pan S."/>
            <person name="Lu X."/>
            <person name="Hou H."/>
            <person name="Wang Y."/>
            <person name="Zang X."/>
            <person name="Yin Y."/>
            <person name="Ma H."/>
            <person name="Zhang J."/>
            <person name="Wang Z."/>
            <person name="Zhang Y."/>
            <person name="Zhang D."/>
            <person name="Yonezawa T."/>
            <person name="Hasegawa M."/>
            <person name="Zhong Y."/>
            <person name="Liu W."/>
            <person name="Zhang Y."/>
            <person name="Huang Z."/>
            <person name="Zhang S."/>
            <person name="Long R."/>
            <person name="Yang H."/>
            <person name="Wang J."/>
            <person name="Lenstra J.A."/>
            <person name="Cooper D.N."/>
            <person name="Wu Y."/>
            <person name="Wang J."/>
            <person name="Shi P."/>
            <person name="Wang J."/>
            <person name="Liu J."/>
        </authorList>
    </citation>
    <scope>NUCLEOTIDE SEQUENCE [LARGE SCALE GENOMIC DNA]</scope>
    <source>
        <strain evidence="3">yakQH1</strain>
    </source>
</reference>
<evidence type="ECO:0000313" key="2">
    <source>
        <dbReference type="EMBL" id="ELR59144.1"/>
    </source>
</evidence>
<dbReference type="PROSITE" id="PS51910">
    <property type="entry name" value="GH18_2"/>
    <property type="match status" value="1"/>
</dbReference>
<sequence>LAQLGPGLTLAFSSGAAYKLICYYTSWSQYREGDGSCFPDAIDPFL</sequence>
<accession>L8IUK4</accession>
<dbReference type="InterPro" id="IPR017853">
    <property type="entry name" value="GH"/>
</dbReference>
<gene>
    <name evidence="2" type="ORF">M91_14771</name>
</gene>
<dbReference type="InterPro" id="IPR001223">
    <property type="entry name" value="Glyco_hydro18_cat"/>
</dbReference>
<dbReference type="AlphaFoldDB" id="L8IUK4"/>
<evidence type="ECO:0000259" key="1">
    <source>
        <dbReference type="PROSITE" id="PS51910"/>
    </source>
</evidence>
<evidence type="ECO:0000313" key="3">
    <source>
        <dbReference type="Proteomes" id="UP000011080"/>
    </source>
</evidence>
<dbReference type="GO" id="GO:0005975">
    <property type="term" value="P:carbohydrate metabolic process"/>
    <property type="evidence" value="ECO:0007669"/>
    <property type="project" value="InterPro"/>
</dbReference>
<dbReference type="SUPFAM" id="SSF51445">
    <property type="entry name" value="(Trans)glycosidases"/>
    <property type="match status" value="1"/>
</dbReference>
<feature type="non-terminal residue" evidence="2">
    <location>
        <position position="1"/>
    </location>
</feature>